<protein>
    <submittedName>
        <fullName evidence="1">Uncharacterized protein</fullName>
    </submittedName>
</protein>
<dbReference type="EMBL" id="LAZR01000401">
    <property type="protein sequence ID" value="KKN70536.1"/>
    <property type="molecule type" value="Genomic_DNA"/>
</dbReference>
<proteinExistence type="predicted"/>
<comment type="caution">
    <text evidence="1">The sequence shown here is derived from an EMBL/GenBank/DDBJ whole genome shotgun (WGS) entry which is preliminary data.</text>
</comment>
<reference evidence="1" key="1">
    <citation type="journal article" date="2015" name="Nature">
        <title>Complex archaea that bridge the gap between prokaryotes and eukaryotes.</title>
        <authorList>
            <person name="Spang A."/>
            <person name="Saw J.H."/>
            <person name="Jorgensen S.L."/>
            <person name="Zaremba-Niedzwiedzka K."/>
            <person name="Martijn J."/>
            <person name="Lind A.E."/>
            <person name="van Eijk R."/>
            <person name="Schleper C."/>
            <person name="Guy L."/>
            <person name="Ettema T.J."/>
        </authorList>
    </citation>
    <scope>NUCLEOTIDE SEQUENCE</scope>
</reference>
<evidence type="ECO:0000313" key="1">
    <source>
        <dbReference type="EMBL" id="KKN70536.1"/>
    </source>
</evidence>
<sequence length="125" mass="14399">MTTYMERKVLTQRELRLFRELQKMTVKLLENPEATCHSVCSDLSSLLNKYFTHHTGYFGTTHEHSWLKFIEQGGKQGDNSRVRNWFIIDPYPVAVDGGAIIVDLGERLVIPTPWNSLYVEAVLPC</sequence>
<accession>A0A0F9VAF6</accession>
<name>A0A0F9VAF6_9ZZZZ</name>
<dbReference type="AlphaFoldDB" id="A0A0F9VAF6"/>
<organism evidence="1">
    <name type="scientific">marine sediment metagenome</name>
    <dbReference type="NCBI Taxonomy" id="412755"/>
    <lineage>
        <taxon>unclassified sequences</taxon>
        <taxon>metagenomes</taxon>
        <taxon>ecological metagenomes</taxon>
    </lineage>
</organism>
<gene>
    <name evidence="1" type="ORF">LCGC14_0429670</name>
</gene>